<sequence length="48" mass="4983">MLLSPHALRANTGAHGSHIKNCQIHTPATCNLHIQPGCSNPTVNALAA</sequence>
<reference evidence="1" key="2">
    <citation type="journal article" date="2015" name="Fish Shellfish Immunol.">
        <title>Early steps in the European eel (Anguilla anguilla)-Vibrio vulnificus interaction in the gills: Role of the RtxA13 toxin.</title>
        <authorList>
            <person name="Callol A."/>
            <person name="Pajuelo D."/>
            <person name="Ebbesson L."/>
            <person name="Teles M."/>
            <person name="MacKenzie S."/>
            <person name="Amaro C."/>
        </authorList>
    </citation>
    <scope>NUCLEOTIDE SEQUENCE</scope>
</reference>
<proteinExistence type="predicted"/>
<dbReference type="EMBL" id="GBXM01097786">
    <property type="protein sequence ID" value="JAH10791.1"/>
    <property type="molecule type" value="Transcribed_RNA"/>
</dbReference>
<dbReference type="AlphaFoldDB" id="A0A0E9Q1P5"/>
<accession>A0A0E9Q1P5</accession>
<name>A0A0E9Q1P5_ANGAN</name>
<organism evidence="1">
    <name type="scientific">Anguilla anguilla</name>
    <name type="common">European freshwater eel</name>
    <name type="synonym">Muraena anguilla</name>
    <dbReference type="NCBI Taxonomy" id="7936"/>
    <lineage>
        <taxon>Eukaryota</taxon>
        <taxon>Metazoa</taxon>
        <taxon>Chordata</taxon>
        <taxon>Craniata</taxon>
        <taxon>Vertebrata</taxon>
        <taxon>Euteleostomi</taxon>
        <taxon>Actinopterygii</taxon>
        <taxon>Neopterygii</taxon>
        <taxon>Teleostei</taxon>
        <taxon>Anguilliformes</taxon>
        <taxon>Anguillidae</taxon>
        <taxon>Anguilla</taxon>
    </lineage>
</organism>
<evidence type="ECO:0000313" key="1">
    <source>
        <dbReference type="EMBL" id="JAH10791.1"/>
    </source>
</evidence>
<protein>
    <submittedName>
        <fullName evidence="1">Uncharacterized protein</fullName>
    </submittedName>
</protein>
<reference evidence="1" key="1">
    <citation type="submission" date="2014-11" db="EMBL/GenBank/DDBJ databases">
        <authorList>
            <person name="Amaro Gonzalez C."/>
        </authorList>
    </citation>
    <scope>NUCLEOTIDE SEQUENCE</scope>
</reference>